<organism evidence="2">
    <name type="scientific">mine drainage metagenome</name>
    <dbReference type="NCBI Taxonomy" id="410659"/>
    <lineage>
        <taxon>unclassified sequences</taxon>
        <taxon>metagenomes</taxon>
        <taxon>ecological metagenomes</taxon>
    </lineage>
</organism>
<comment type="caution">
    <text evidence="2">The sequence shown here is derived from an EMBL/GenBank/DDBJ whole genome shotgun (WGS) entry which is preliminary data.</text>
</comment>
<evidence type="ECO:0000256" key="1">
    <source>
        <dbReference type="SAM" id="MobiDB-lite"/>
    </source>
</evidence>
<sequence>MQGARGRAAERSTGDLLAALKDLYMAVATAKVAGSALEARQMGYLRGGDVVIMNSEELLYVAKEQALALAALRLSPAAARGAFRRCRPRRRRLDQNAAGEPPRRALHQPL</sequence>
<dbReference type="EMBL" id="AUZZ01002901">
    <property type="protein sequence ID" value="EQD58518.1"/>
    <property type="molecule type" value="Genomic_DNA"/>
</dbReference>
<dbReference type="AlphaFoldDB" id="T1APT2"/>
<name>T1APT2_9ZZZZ</name>
<gene>
    <name evidence="2" type="ORF">B2A_04327</name>
</gene>
<accession>T1APT2</accession>
<proteinExistence type="predicted"/>
<feature type="region of interest" description="Disordered" evidence="1">
    <location>
        <begin position="89"/>
        <end position="110"/>
    </location>
</feature>
<reference evidence="2" key="1">
    <citation type="submission" date="2013-08" db="EMBL/GenBank/DDBJ databases">
        <authorList>
            <person name="Mendez C."/>
            <person name="Richter M."/>
            <person name="Ferrer M."/>
            <person name="Sanchez J."/>
        </authorList>
    </citation>
    <scope>NUCLEOTIDE SEQUENCE</scope>
</reference>
<reference evidence="2" key="2">
    <citation type="journal article" date="2014" name="ISME J.">
        <title>Microbial stratification in low pH oxic and suboxic macroscopic growths along an acid mine drainage.</title>
        <authorList>
            <person name="Mendez-Garcia C."/>
            <person name="Mesa V."/>
            <person name="Sprenger R.R."/>
            <person name="Richter M."/>
            <person name="Diez M.S."/>
            <person name="Solano J."/>
            <person name="Bargiela R."/>
            <person name="Golyshina O.V."/>
            <person name="Manteca A."/>
            <person name="Ramos J.L."/>
            <person name="Gallego J.R."/>
            <person name="Llorente I."/>
            <person name="Martins Dos Santos V.A."/>
            <person name="Jensen O.N."/>
            <person name="Pelaez A.I."/>
            <person name="Sanchez J."/>
            <person name="Ferrer M."/>
        </authorList>
    </citation>
    <scope>NUCLEOTIDE SEQUENCE</scope>
</reference>
<evidence type="ECO:0000313" key="2">
    <source>
        <dbReference type="EMBL" id="EQD58518.1"/>
    </source>
</evidence>
<protein>
    <submittedName>
        <fullName evidence="2">Uncharacterized protein</fullName>
    </submittedName>
</protein>